<sequence length="210" mass="23685">MPENEKCDFLYYWMGDYLWTETSVKSLSDAMKTIYNAFETWDVTENCNNKYNNDIDKTLFQNRKLVFDYYHDYKKLQSLLPNIDSRCNVECTGYIQNITEACNKVKSDCQQKQTSHQSDHFCTWFKNENEKNAGGNDYCAQDKLSQLKCGAATEPGVVASERGPGAPSPTSSGSNNTTTVATALSSIFATIGLPTVAFFLYKVIMEGIKI</sequence>
<reference evidence="4" key="1">
    <citation type="submission" date="2016-06" db="EMBL/GenBank/DDBJ databases">
        <title>First high quality genome sequence of Plasmodium coatneyi using continuous long reads from single molecule, real-time sequencing.</title>
        <authorList>
            <person name="Chien J.-T."/>
            <person name="Pakala S.B."/>
            <person name="Geraldo J.A."/>
            <person name="Lapp S.A."/>
            <person name="Barnwell J.W."/>
            <person name="Kissinger J.C."/>
            <person name="Galinski M.R."/>
            <person name="Humphrey J.C."/>
        </authorList>
    </citation>
    <scope>NUCLEOTIDE SEQUENCE [LARGE SCALE GENOMIC DNA]</scope>
    <source>
        <strain evidence="4">Hackeri</strain>
    </source>
</reference>
<keyword evidence="2" id="KW-0472">Membrane</keyword>
<keyword evidence="2" id="KW-0812">Transmembrane</keyword>
<accession>A0A1B1DWC3</accession>
<feature type="transmembrane region" description="Helical" evidence="2">
    <location>
        <begin position="180"/>
        <end position="201"/>
    </location>
</feature>
<dbReference type="GeneID" id="30908033"/>
<dbReference type="EMBL" id="CP016244">
    <property type="protein sequence ID" value="ANQ07096.1"/>
    <property type="molecule type" value="Genomic_DNA"/>
</dbReference>
<evidence type="ECO:0000313" key="4">
    <source>
        <dbReference type="Proteomes" id="UP000092716"/>
    </source>
</evidence>
<feature type="compositionally biased region" description="Low complexity" evidence="1">
    <location>
        <begin position="163"/>
        <end position="176"/>
    </location>
</feature>
<protein>
    <submittedName>
        <fullName evidence="3">Variable surface protein Vir7-like protein</fullName>
    </submittedName>
</protein>
<dbReference type="AlphaFoldDB" id="A0A1B1DWC3"/>
<organism evidence="3 4">
    <name type="scientific">Plasmodium coatneyi</name>
    <dbReference type="NCBI Taxonomy" id="208452"/>
    <lineage>
        <taxon>Eukaryota</taxon>
        <taxon>Sar</taxon>
        <taxon>Alveolata</taxon>
        <taxon>Apicomplexa</taxon>
        <taxon>Aconoidasida</taxon>
        <taxon>Haemosporida</taxon>
        <taxon>Plasmodiidae</taxon>
        <taxon>Plasmodium</taxon>
    </lineage>
</organism>
<evidence type="ECO:0000256" key="1">
    <source>
        <dbReference type="SAM" id="MobiDB-lite"/>
    </source>
</evidence>
<feature type="region of interest" description="Disordered" evidence="1">
    <location>
        <begin position="156"/>
        <end position="176"/>
    </location>
</feature>
<name>A0A1B1DWC3_9APIC</name>
<dbReference type="Pfam" id="PF05795">
    <property type="entry name" value="Plasmodium_Vir"/>
    <property type="match status" value="1"/>
</dbReference>
<proteinExistence type="predicted"/>
<keyword evidence="2" id="KW-1133">Transmembrane helix</keyword>
<dbReference type="KEGG" id="pcot:PCOAH_00013070"/>
<evidence type="ECO:0000313" key="3">
    <source>
        <dbReference type="EMBL" id="ANQ07096.1"/>
    </source>
</evidence>
<evidence type="ECO:0000256" key="2">
    <source>
        <dbReference type="SAM" id="Phobius"/>
    </source>
</evidence>
<gene>
    <name evidence="3" type="ORF">PCOAH_00013070</name>
</gene>
<dbReference type="RefSeq" id="XP_019913791.1">
    <property type="nucleotide sequence ID" value="XM_020058116.1"/>
</dbReference>
<keyword evidence="4" id="KW-1185">Reference proteome</keyword>
<dbReference type="Proteomes" id="UP000092716">
    <property type="component" value="Chromosome 6"/>
</dbReference>
<dbReference type="VEuPathDB" id="PlasmoDB:PCOAH_00013070"/>
<dbReference type="InterPro" id="IPR008780">
    <property type="entry name" value="Plasmodium_Vir"/>
</dbReference>